<evidence type="ECO:0000256" key="6">
    <source>
        <dbReference type="SAM" id="SignalP"/>
    </source>
</evidence>
<dbReference type="CDD" id="cd08977">
    <property type="entry name" value="SusD"/>
    <property type="match status" value="1"/>
</dbReference>
<keyword evidence="10" id="KW-1185">Reference proteome</keyword>
<sequence length="502" mass="53929">MITLNKYAKTILLAGALAFTAVSCKDTISVDPVDQIPADDALSTKEGIDAAITSIYATLKTEVMYGNRMVMLGDALSDNGQGTNKGGRYLSESRNTRGAHYSQWSTAYVVLNRINRALEAAPLLNPPVVTQAQKDAWVGELKFLRALYHFDLVRTYAYIPGAVVAAQDKGGVPISDKSTKTAEEALNFSSPRATIKQVYDFIYADLDDAVAKLASMTGTTSPAKANKQAAQMLYSRVALYNKDYPKAIQYATDAINVRGTTLLTPANYVNGWSVAVNPESVFEVTSFNTSETLGVNLSLQTNLTTLVARGDRARKGGFGDLVATVDLANALGITVTGSGSATAAITARTADVRNQLFELSATSSSPYYVECTKYLGKGGAINVDNFPLFRIAEAYLVRAEAYYNTPGSEALALADVNKIRTNRGLAVSAATGTALLTEILLQRRVEFAFEGQRFFDLKRLGLDIFKPASNTVVAFTDPVILPAIPQADVDGSKGTIPQNFSY</sequence>
<dbReference type="Pfam" id="PF14322">
    <property type="entry name" value="SusD-like_3"/>
    <property type="match status" value="1"/>
</dbReference>
<keyword evidence="3 6" id="KW-0732">Signal</keyword>
<name>A0A7K1XWN2_9SPHI</name>
<dbReference type="GO" id="GO:0009279">
    <property type="term" value="C:cell outer membrane"/>
    <property type="evidence" value="ECO:0007669"/>
    <property type="project" value="UniProtKB-SubCell"/>
</dbReference>
<evidence type="ECO:0000313" key="10">
    <source>
        <dbReference type="Proteomes" id="UP000451233"/>
    </source>
</evidence>
<evidence type="ECO:0000256" key="1">
    <source>
        <dbReference type="ARBA" id="ARBA00004442"/>
    </source>
</evidence>
<keyword evidence="5" id="KW-0998">Cell outer membrane</keyword>
<dbReference type="InterPro" id="IPR012944">
    <property type="entry name" value="SusD_RagB_dom"/>
</dbReference>
<feature type="domain" description="RagB/SusD" evidence="7">
    <location>
        <begin position="377"/>
        <end position="459"/>
    </location>
</feature>
<dbReference type="PROSITE" id="PS51257">
    <property type="entry name" value="PROKAR_LIPOPROTEIN"/>
    <property type="match status" value="1"/>
</dbReference>
<evidence type="ECO:0000313" key="9">
    <source>
        <dbReference type="EMBL" id="MXV15391.1"/>
    </source>
</evidence>
<evidence type="ECO:0000256" key="5">
    <source>
        <dbReference type="ARBA" id="ARBA00023237"/>
    </source>
</evidence>
<dbReference type="Proteomes" id="UP000451233">
    <property type="component" value="Unassembled WGS sequence"/>
</dbReference>
<gene>
    <name evidence="9" type="ORF">GS398_08765</name>
</gene>
<reference evidence="9 10" key="1">
    <citation type="submission" date="2019-11" db="EMBL/GenBank/DDBJ databases">
        <title>Pedobacter sp. HMF7056 Genome sequencing and assembly.</title>
        <authorList>
            <person name="Kang H."/>
            <person name="Kim H."/>
            <person name="Joh K."/>
        </authorList>
    </citation>
    <scope>NUCLEOTIDE SEQUENCE [LARGE SCALE GENOMIC DNA]</scope>
    <source>
        <strain evidence="9 10">HMF7056</strain>
    </source>
</reference>
<comment type="caution">
    <text evidence="9">The sequence shown here is derived from an EMBL/GenBank/DDBJ whole genome shotgun (WGS) entry which is preliminary data.</text>
</comment>
<dbReference type="InterPro" id="IPR033985">
    <property type="entry name" value="SusD-like_N"/>
</dbReference>
<evidence type="ECO:0000259" key="8">
    <source>
        <dbReference type="Pfam" id="PF14322"/>
    </source>
</evidence>
<protein>
    <submittedName>
        <fullName evidence="9">RagB/SusD family nutrient uptake outer membrane protein</fullName>
    </submittedName>
</protein>
<dbReference type="Pfam" id="PF07980">
    <property type="entry name" value="SusD_RagB"/>
    <property type="match status" value="1"/>
</dbReference>
<dbReference type="InterPro" id="IPR011990">
    <property type="entry name" value="TPR-like_helical_dom_sf"/>
</dbReference>
<evidence type="ECO:0000256" key="4">
    <source>
        <dbReference type="ARBA" id="ARBA00023136"/>
    </source>
</evidence>
<evidence type="ECO:0000256" key="3">
    <source>
        <dbReference type="ARBA" id="ARBA00022729"/>
    </source>
</evidence>
<proteinExistence type="inferred from homology"/>
<feature type="chain" id="PRO_5029676165" evidence="6">
    <location>
        <begin position="25"/>
        <end position="502"/>
    </location>
</feature>
<dbReference type="SUPFAM" id="SSF48452">
    <property type="entry name" value="TPR-like"/>
    <property type="match status" value="1"/>
</dbReference>
<keyword evidence="4" id="KW-0472">Membrane</keyword>
<dbReference type="AlphaFoldDB" id="A0A7K1XWN2"/>
<accession>A0A7K1XWN2</accession>
<dbReference type="EMBL" id="WVHS01000002">
    <property type="protein sequence ID" value="MXV15391.1"/>
    <property type="molecule type" value="Genomic_DNA"/>
</dbReference>
<dbReference type="RefSeq" id="WP_160906391.1">
    <property type="nucleotide sequence ID" value="NZ_WVHS01000002.1"/>
</dbReference>
<evidence type="ECO:0000259" key="7">
    <source>
        <dbReference type="Pfam" id="PF07980"/>
    </source>
</evidence>
<feature type="domain" description="SusD-like N-terminal" evidence="8">
    <location>
        <begin position="43"/>
        <end position="239"/>
    </location>
</feature>
<evidence type="ECO:0000256" key="2">
    <source>
        <dbReference type="ARBA" id="ARBA00006275"/>
    </source>
</evidence>
<dbReference type="Gene3D" id="1.25.40.390">
    <property type="match status" value="1"/>
</dbReference>
<organism evidence="9 10">
    <name type="scientific">Hufsiella ginkgonis</name>
    <dbReference type="NCBI Taxonomy" id="2695274"/>
    <lineage>
        <taxon>Bacteria</taxon>
        <taxon>Pseudomonadati</taxon>
        <taxon>Bacteroidota</taxon>
        <taxon>Sphingobacteriia</taxon>
        <taxon>Sphingobacteriales</taxon>
        <taxon>Sphingobacteriaceae</taxon>
        <taxon>Hufsiella</taxon>
    </lineage>
</organism>
<comment type="subcellular location">
    <subcellularLocation>
        <location evidence="1">Cell outer membrane</location>
    </subcellularLocation>
</comment>
<feature type="signal peptide" evidence="6">
    <location>
        <begin position="1"/>
        <end position="24"/>
    </location>
</feature>
<comment type="similarity">
    <text evidence="2">Belongs to the SusD family.</text>
</comment>